<evidence type="ECO:0000256" key="3">
    <source>
        <dbReference type="SAM" id="SignalP"/>
    </source>
</evidence>
<organism evidence="4 5">
    <name type="scientific">Circinella minor</name>
    <dbReference type="NCBI Taxonomy" id="1195481"/>
    <lineage>
        <taxon>Eukaryota</taxon>
        <taxon>Fungi</taxon>
        <taxon>Fungi incertae sedis</taxon>
        <taxon>Mucoromycota</taxon>
        <taxon>Mucoromycotina</taxon>
        <taxon>Mucoromycetes</taxon>
        <taxon>Mucorales</taxon>
        <taxon>Lichtheimiaceae</taxon>
        <taxon>Circinella</taxon>
    </lineage>
</organism>
<keyword evidence="2" id="KW-0326">Glycosidase</keyword>
<keyword evidence="3" id="KW-0732">Signal</keyword>
<dbReference type="EMBL" id="JAEPRB010000164">
    <property type="protein sequence ID" value="KAG2219782.1"/>
    <property type="molecule type" value="Genomic_DNA"/>
</dbReference>
<proteinExistence type="inferred from homology"/>
<protein>
    <submittedName>
        <fullName evidence="4">Uncharacterized protein</fullName>
    </submittedName>
</protein>
<evidence type="ECO:0000256" key="2">
    <source>
        <dbReference type="RuleBase" id="RU361163"/>
    </source>
</evidence>
<dbReference type="Pfam" id="PF01670">
    <property type="entry name" value="Glyco_hydro_12"/>
    <property type="match status" value="1"/>
</dbReference>
<feature type="signal peptide" evidence="3">
    <location>
        <begin position="1"/>
        <end position="19"/>
    </location>
</feature>
<keyword evidence="2" id="KW-0624">Polysaccharide degradation</keyword>
<dbReference type="InterPro" id="IPR013320">
    <property type="entry name" value="ConA-like_dom_sf"/>
</dbReference>
<feature type="chain" id="PRO_5034979779" evidence="3">
    <location>
        <begin position="20"/>
        <end position="244"/>
    </location>
</feature>
<name>A0A8H7RYT0_9FUNG</name>
<evidence type="ECO:0000256" key="1">
    <source>
        <dbReference type="ARBA" id="ARBA00005519"/>
    </source>
</evidence>
<keyword evidence="2" id="KW-0119">Carbohydrate metabolism</keyword>
<gene>
    <name evidence="4" type="ORF">INT45_008873</name>
</gene>
<dbReference type="PANTHER" id="PTHR34002:SF9">
    <property type="entry name" value="XYLOGLUCAN-SPECIFIC ENDO-BETA-1,4-GLUCANASE A"/>
    <property type="match status" value="1"/>
</dbReference>
<dbReference type="SUPFAM" id="SSF49899">
    <property type="entry name" value="Concanavalin A-like lectins/glucanases"/>
    <property type="match status" value="1"/>
</dbReference>
<evidence type="ECO:0000313" key="4">
    <source>
        <dbReference type="EMBL" id="KAG2219782.1"/>
    </source>
</evidence>
<dbReference type="AlphaFoldDB" id="A0A8H7RYT0"/>
<evidence type="ECO:0000313" key="5">
    <source>
        <dbReference type="Proteomes" id="UP000646827"/>
    </source>
</evidence>
<dbReference type="GO" id="GO:0008810">
    <property type="term" value="F:cellulase activity"/>
    <property type="evidence" value="ECO:0007669"/>
    <property type="project" value="InterPro"/>
</dbReference>
<dbReference type="Proteomes" id="UP000646827">
    <property type="component" value="Unassembled WGS sequence"/>
</dbReference>
<reference evidence="4 5" key="1">
    <citation type="submission" date="2020-12" db="EMBL/GenBank/DDBJ databases">
        <title>Metabolic potential, ecology and presence of endohyphal bacteria is reflected in genomic diversity of Mucoromycotina.</title>
        <authorList>
            <person name="Muszewska A."/>
            <person name="Okrasinska A."/>
            <person name="Steczkiewicz K."/>
            <person name="Drgas O."/>
            <person name="Orlowska M."/>
            <person name="Perlinska-Lenart U."/>
            <person name="Aleksandrzak-Piekarczyk T."/>
            <person name="Szatraj K."/>
            <person name="Zielenkiewicz U."/>
            <person name="Pilsyk S."/>
            <person name="Malc E."/>
            <person name="Mieczkowski P."/>
            <person name="Kruszewska J.S."/>
            <person name="Biernat P."/>
            <person name="Pawlowska J."/>
        </authorList>
    </citation>
    <scope>NUCLEOTIDE SEQUENCE [LARGE SCALE GENOMIC DNA]</scope>
    <source>
        <strain evidence="4 5">CBS 142.35</strain>
    </source>
</reference>
<dbReference type="Gene3D" id="2.60.120.180">
    <property type="match status" value="1"/>
</dbReference>
<dbReference type="InterPro" id="IPR002594">
    <property type="entry name" value="GH12"/>
</dbReference>
<dbReference type="PANTHER" id="PTHR34002">
    <property type="entry name" value="BLR1656 PROTEIN"/>
    <property type="match status" value="1"/>
</dbReference>
<comment type="caution">
    <text evidence="4">The sequence shown here is derived from an EMBL/GenBank/DDBJ whole genome shotgun (WGS) entry which is preliminary data.</text>
</comment>
<dbReference type="OrthoDB" id="95118at2759"/>
<keyword evidence="5" id="KW-1185">Reference proteome</keyword>
<keyword evidence="2" id="KW-0378">Hydrolase</keyword>
<accession>A0A8H7RYT0</accession>
<comment type="similarity">
    <text evidence="1 2">Belongs to the glycosyl hydrolase 12 (cellulase H) family.</text>
</comment>
<dbReference type="GO" id="GO:0000272">
    <property type="term" value="P:polysaccharide catabolic process"/>
    <property type="evidence" value="ECO:0007669"/>
    <property type="project" value="UniProtKB-KW"/>
</dbReference>
<sequence>MQLKQFIGVTALFASIATAVPINKEFCGTEDSVQYGDYNVYNNLVGRSKSGTQCTRLIKTGQTDNVGWSTTWSWSGEEKKIKSFANAAYHFEPKVISDIKSILINWNWSTGGVVKKSNVALELYTYASPEDSEKDYDYKISIWLGKTGSTKPLGNRLDSPIFSTGDGNEYQIYIGYNGVQNVVTFVATKQVKEFDGDAFSFIRHLIDTDHFPDSQVLGAIRGGITAYVGDKATFTTKSFQVSVN</sequence>
<dbReference type="InterPro" id="IPR013319">
    <property type="entry name" value="GH11/12"/>
</dbReference>